<organism evidence="1 2">
    <name type="scientific">Trametes pubescens</name>
    <name type="common">White-rot fungus</name>
    <dbReference type="NCBI Taxonomy" id="154538"/>
    <lineage>
        <taxon>Eukaryota</taxon>
        <taxon>Fungi</taxon>
        <taxon>Dikarya</taxon>
        <taxon>Basidiomycota</taxon>
        <taxon>Agaricomycotina</taxon>
        <taxon>Agaricomycetes</taxon>
        <taxon>Polyporales</taxon>
        <taxon>Polyporaceae</taxon>
        <taxon>Trametes</taxon>
    </lineage>
</organism>
<dbReference type="AlphaFoldDB" id="A0A1M2W7M5"/>
<reference evidence="1 2" key="1">
    <citation type="submission" date="2016-10" db="EMBL/GenBank/DDBJ databases">
        <title>Genome sequence of the basidiomycete white-rot fungus Trametes pubescens.</title>
        <authorList>
            <person name="Makela M.R."/>
            <person name="Granchi Z."/>
            <person name="Peng M."/>
            <person name="De Vries R.P."/>
            <person name="Grigoriev I."/>
            <person name="Riley R."/>
            <person name="Hilden K."/>
        </authorList>
    </citation>
    <scope>NUCLEOTIDE SEQUENCE [LARGE SCALE GENOMIC DNA]</scope>
    <source>
        <strain evidence="1 2">FBCC735</strain>
    </source>
</reference>
<name>A0A1M2W7M5_TRAPU</name>
<evidence type="ECO:0000313" key="2">
    <source>
        <dbReference type="Proteomes" id="UP000184267"/>
    </source>
</evidence>
<protein>
    <submittedName>
        <fullName evidence="1">Uncharacterized protein</fullName>
    </submittedName>
</protein>
<keyword evidence="2" id="KW-1185">Reference proteome</keyword>
<gene>
    <name evidence="1" type="ORF">TRAPUB_1408</name>
</gene>
<proteinExistence type="predicted"/>
<accession>A0A1M2W7M5</accession>
<dbReference type="EMBL" id="MNAD01000103">
    <property type="protein sequence ID" value="OJT15867.1"/>
    <property type="molecule type" value="Genomic_DNA"/>
</dbReference>
<comment type="caution">
    <text evidence="1">The sequence shown here is derived from an EMBL/GenBank/DDBJ whole genome shotgun (WGS) entry which is preliminary data.</text>
</comment>
<evidence type="ECO:0000313" key="1">
    <source>
        <dbReference type="EMBL" id="OJT15867.1"/>
    </source>
</evidence>
<sequence>MHGRMIVGVTRIRSAGEGMGTHLALSLPIAEVVDETPPANVHVRRGSYEHVACGDDVCDRRGAGILPGNPYGDRDVVGRAAESNWKEPMETEKQLGPAVVVGCDSREARG</sequence>
<dbReference type="Proteomes" id="UP000184267">
    <property type="component" value="Unassembled WGS sequence"/>
</dbReference>